<name>A0A382TZR8_9ZZZZ</name>
<feature type="compositionally biased region" description="Basic and acidic residues" evidence="1">
    <location>
        <begin position="7"/>
        <end position="26"/>
    </location>
</feature>
<dbReference type="EMBL" id="UINC01140064">
    <property type="protein sequence ID" value="SVD26991.1"/>
    <property type="molecule type" value="Genomic_DNA"/>
</dbReference>
<dbReference type="AlphaFoldDB" id="A0A382TZR8"/>
<feature type="region of interest" description="Disordered" evidence="1">
    <location>
        <begin position="1"/>
        <end position="29"/>
    </location>
</feature>
<evidence type="ECO:0000313" key="2">
    <source>
        <dbReference type="EMBL" id="SVD26991.1"/>
    </source>
</evidence>
<proteinExistence type="predicted"/>
<sequence>MTSTSKPNRDSVKAKRDARETARTQSEKNLANWSDLTVVAGGDVDEYFTPSRSEETGTRESLITKAKNFISKFVAPFSDFNTKTAVPEAADSSLIRAYSMVEAFLGISEWKAGSPPIFHPGKRSLLINVSTLEQALAITKAYSSDIYWRTIGLPRETKEQMIDNGSWHEGRYPESDISSLVLPFWNGVEAWMGEDGGLPVAPYERSTMVHGWRFYTTATEVSDSEVWLTSYLFGPGAKPRQSLTAVPREPSWRPTLMAVRHQNVELATFNSYYVEGLSALAALAKL</sequence>
<feature type="non-terminal residue" evidence="2">
    <location>
        <position position="286"/>
    </location>
</feature>
<evidence type="ECO:0000256" key="1">
    <source>
        <dbReference type="SAM" id="MobiDB-lite"/>
    </source>
</evidence>
<accession>A0A382TZR8</accession>
<protein>
    <submittedName>
        <fullName evidence="2">Uncharacterized protein</fullName>
    </submittedName>
</protein>
<reference evidence="2" key="1">
    <citation type="submission" date="2018-05" db="EMBL/GenBank/DDBJ databases">
        <authorList>
            <person name="Lanie J.A."/>
            <person name="Ng W.-L."/>
            <person name="Kazmierczak K.M."/>
            <person name="Andrzejewski T.M."/>
            <person name="Davidsen T.M."/>
            <person name="Wayne K.J."/>
            <person name="Tettelin H."/>
            <person name="Glass J.I."/>
            <person name="Rusch D."/>
            <person name="Podicherti R."/>
            <person name="Tsui H.-C.T."/>
            <person name="Winkler M.E."/>
        </authorList>
    </citation>
    <scope>NUCLEOTIDE SEQUENCE</scope>
</reference>
<gene>
    <name evidence="2" type="ORF">METZ01_LOCUS379845</name>
</gene>
<organism evidence="2">
    <name type="scientific">marine metagenome</name>
    <dbReference type="NCBI Taxonomy" id="408172"/>
    <lineage>
        <taxon>unclassified sequences</taxon>
        <taxon>metagenomes</taxon>
        <taxon>ecological metagenomes</taxon>
    </lineage>
</organism>